<dbReference type="AlphaFoldDB" id="A0A2V1DUW5"/>
<evidence type="ECO:0000313" key="2">
    <source>
        <dbReference type="EMBL" id="PVI01045.1"/>
    </source>
</evidence>
<feature type="transmembrane region" description="Helical" evidence="1">
    <location>
        <begin position="91"/>
        <end position="111"/>
    </location>
</feature>
<accession>A0A2V1DUW5</accession>
<proteinExistence type="predicted"/>
<dbReference type="Proteomes" id="UP000244855">
    <property type="component" value="Unassembled WGS sequence"/>
</dbReference>
<name>A0A2V1DUW5_9PLEO</name>
<sequence length="126" mass="14299">MQGIFNLIAQRNQQISIALAQESAKLAYQSTRIAADSRVLAKESKRDSTSMKAIAAVTMFFLPGTAVATLFAMPLFKWDSETGSVVNNHLWIYWAVTVPLTLLTFIVWRTWNWGASRLYKRQQETL</sequence>
<keyword evidence="3" id="KW-1185">Reference proteome</keyword>
<gene>
    <name evidence="2" type="ORF">DM02DRAFT_654943</name>
</gene>
<dbReference type="EMBL" id="KZ805364">
    <property type="protein sequence ID" value="PVI01045.1"/>
    <property type="molecule type" value="Genomic_DNA"/>
</dbReference>
<protein>
    <submittedName>
        <fullName evidence="2">Uncharacterized protein</fullName>
    </submittedName>
</protein>
<organism evidence="2 3">
    <name type="scientific">Periconia macrospinosa</name>
    <dbReference type="NCBI Taxonomy" id="97972"/>
    <lineage>
        <taxon>Eukaryota</taxon>
        <taxon>Fungi</taxon>
        <taxon>Dikarya</taxon>
        <taxon>Ascomycota</taxon>
        <taxon>Pezizomycotina</taxon>
        <taxon>Dothideomycetes</taxon>
        <taxon>Pleosporomycetidae</taxon>
        <taxon>Pleosporales</taxon>
        <taxon>Massarineae</taxon>
        <taxon>Periconiaceae</taxon>
        <taxon>Periconia</taxon>
    </lineage>
</organism>
<dbReference type="Gene3D" id="1.20.58.340">
    <property type="entry name" value="Magnesium transport protein CorA, transmembrane region"/>
    <property type="match status" value="1"/>
</dbReference>
<reference evidence="2 3" key="1">
    <citation type="journal article" date="2018" name="Sci. Rep.">
        <title>Comparative genomics provides insights into the lifestyle and reveals functional heterogeneity of dark septate endophytic fungi.</title>
        <authorList>
            <person name="Knapp D.G."/>
            <person name="Nemeth J.B."/>
            <person name="Barry K."/>
            <person name="Hainaut M."/>
            <person name="Henrissat B."/>
            <person name="Johnson J."/>
            <person name="Kuo A."/>
            <person name="Lim J.H.P."/>
            <person name="Lipzen A."/>
            <person name="Nolan M."/>
            <person name="Ohm R.A."/>
            <person name="Tamas L."/>
            <person name="Grigoriev I.V."/>
            <person name="Spatafora J.W."/>
            <person name="Nagy L.G."/>
            <person name="Kovacs G.M."/>
        </authorList>
    </citation>
    <scope>NUCLEOTIDE SEQUENCE [LARGE SCALE GENOMIC DNA]</scope>
    <source>
        <strain evidence="2 3">DSE2036</strain>
    </source>
</reference>
<keyword evidence="1" id="KW-0472">Membrane</keyword>
<keyword evidence="1" id="KW-0812">Transmembrane</keyword>
<evidence type="ECO:0000313" key="3">
    <source>
        <dbReference type="Proteomes" id="UP000244855"/>
    </source>
</evidence>
<evidence type="ECO:0000256" key="1">
    <source>
        <dbReference type="SAM" id="Phobius"/>
    </source>
</evidence>
<feature type="transmembrane region" description="Helical" evidence="1">
    <location>
        <begin position="53"/>
        <end position="76"/>
    </location>
</feature>
<dbReference type="OrthoDB" id="2830640at2759"/>
<keyword evidence="1" id="KW-1133">Transmembrane helix</keyword>